<evidence type="ECO:0000256" key="1">
    <source>
        <dbReference type="ARBA" id="ARBA00007789"/>
    </source>
</evidence>
<dbReference type="InterPro" id="IPR019949">
    <property type="entry name" value="CmoO-like"/>
</dbReference>
<dbReference type="InterPro" id="IPR050766">
    <property type="entry name" value="Bact_Lucif_Oxidored"/>
</dbReference>
<dbReference type="GO" id="GO:0016705">
    <property type="term" value="F:oxidoreductase activity, acting on paired donors, with incorporation or reduction of molecular oxygen"/>
    <property type="evidence" value="ECO:0007669"/>
    <property type="project" value="InterPro"/>
</dbReference>
<dbReference type="InterPro" id="IPR011251">
    <property type="entry name" value="Luciferase-like_dom"/>
</dbReference>
<evidence type="ECO:0000313" key="3">
    <source>
        <dbReference type="EMBL" id="CUV02514.1"/>
    </source>
</evidence>
<proteinExistence type="predicted"/>
<dbReference type="EMBL" id="FAXA01000270">
    <property type="protein sequence ID" value="CUV02514.1"/>
    <property type="molecule type" value="Genomic_DNA"/>
</dbReference>
<dbReference type="SUPFAM" id="SSF51679">
    <property type="entry name" value="Bacterial luciferase-like"/>
    <property type="match status" value="1"/>
</dbReference>
<dbReference type="NCBIfam" id="TIGR03558">
    <property type="entry name" value="oxido_grp_1"/>
    <property type="match status" value="1"/>
</dbReference>
<dbReference type="GO" id="GO:0005829">
    <property type="term" value="C:cytosol"/>
    <property type="evidence" value="ECO:0007669"/>
    <property type="project" value="TreeGrafter"/>
</dbReference>
<accession>A0A160V916</accession>
<dbReference type="Pfam" id="PF00296">
    <property type="entry name" value="Bac_luciferase"/>
    <property type="match status" value="1"/>
</dbReference>
<feature type="domain" description="Luciferase-like" evidence="2">
    <location>
        <begin position="7"/>
        <end position="308"/>
    </location>
</feature>
<name>A0A160V916_9ZZZZ</name>
<organism evidence="3">
    <name type="scientific">hydrothermal vent metagenome</name>
    <dbReference type="NCBI Taxonomy" id="652676"/>
    <lineage>
        <taxon>unclassified sequences</taxon>
        <taxon>metagenomes</taxon>
        <taxon>ecological metagenomes</taxon>
    </lineage>
</organism>
<evidence type="ECO:0000259" key="2">
    <source>
        <dbReference type="Pfam" id="PF00296"/>
    </source>
</evidence>
<reference evidence="3" key="1">
    <citation type="submission" date="2015-10" db="EMBL/GenBank/DDBJ databases">
        <authorList>
            <person name="Gilbert D.G."/>
        </authorList>
    </citation>
    <scope>NUCLEOTIDE SEQUENCE</scope>
</reference>
<dbReference type="InterPro" id="IPR036661">
    <property type="entry name" value="Luciferase-like_sf"/>
</dbReference>
<gene>
    <name evidence="3" type="ORF">MGWOODY_Clf2484</name>
</gene>
<sequence length="342" mass="37421">MSQQLELSVVDQSPVRVGESAGQALRDTIALAVEVEKLGYRRYWLAEHHSLPNFAGTSPEILIGQVAAHTNSIRVGSGGIMLSHYSALKVAENFRMLGSLYPGRIDLGIGRAPGSDQITAAALSFPGQPKEIRHFPRQVVDLLGFLNNDLEDGHFFSSISAGPGEPEVPDVWLLGSRYESANMAAQLGLPFAYAHFFGINVEEGPAIVANYRQNFQPSEQFPEPKINVGVHVVCAETEKEARRLSASRNLSRLFNITGRANGIPSPEDATKYLYRADEAAFVKQYQDVCVDGDPEQVKKGLEEIAEMYGTWDLSVVTITHALADRVHSYELLAEVCGLTPPE</sequence>
<dbReference type="Gene3D" id="3.20.20.30">
    <property type="entry name" value="Luciferase-like domain"/>
    <property type="match status" value="1"/>
</dbReference>
<dbReference type="FunFam" id="3.20.20.30:FF:000002">
    <property type="entry name" value="LLM class flavin-dependent oxidoreductase"/>
    <property type="match status" value="1"/>
</dbReference>
<protein>
    <submittedName>
        <fullName evidence="3">Bacterial luciferase family protein</fullName>
    </submittedName>
</protein>
<dbReference type="AlphaFoldDB" id="A0A160V916"/>
<dbReference type="PANTHER" id="PTHR30137:SF20">
    <property type="entry name" value="N-ACETYL-S-ALKYLCYSTEINE MONOOXYGENASE"/>
    <property type="match status" value="1"/>
</dbReference>
<comment type="similarity">
    <text evidence="1">To bacterial alkanal monooxygenase alpha and beta chains.</text>
</comment>
<dbReference type="PANTHER" id="PTHR30137">
    <property type="entry name" value="LUCIFERASE-LIKE MONOOXYGENASE"/>
    <property type="match status" value="1"/>
</dbReference>